<feature type="transmembrane region" description="Helical" evidence="1">
    <location>
        <begin position="134"/>
        <end position="151"/>
    </location>
</feature>
<reference evidence="2 3" key="1">
    <citation type="submission" date="2019-02" db="EMBL/GenBank/DDBJ databases">
        <title>Peptostreptococcaceae bacterium ZHW00191 nov., a new bacterium isolated from the human gut.</title>
        <authorList>
            <person name="Zhou H.-W."/>
            <person name="Chen X.-J."/>
        </authorList>
    </citation>
    <scope>NUCLEOTIDE SEQUENCE [LARGE SCALE GENOMIC DNA]</scope>
    <source>
        <strain evidence="2 3">ZHW00191</strain>
    </source>
</reference>
<comment type="caution">
    <text evidence="2">The sequence shown here is derived from an EMBL/GenBank/DDBJ whole genome shotgun (WGS) entry which is preliminary data.</text>
</comment>
<keyword evidence="1" id="KW-0812">Transmembrane</keyword>
<protein>
    <submittedName>
        <fullName evidence="2">Uncharacterized protein</fullName>
    </submittedName>
</protein>
<feature type="transmembrane region" description="Helical" evidence="1">
    <location>
        <begin position="244"/>
        <end position="264"/>
    </location>
</feature>
<keyword evidence="1" id="KW-0472">Membrane</keyword>
<evidence type="ECO:0000313" key="3">
    <source>
        <dbReference type="Proteomes" id="UP000317863"/>
    </source>
</evidence>
<proteinExistence type="predicted"/>
<sequence length="415" mass="46265">MDINYKEKFNEKFGSRVEYFKNYVRFEKKEVAVAAISAIILGIISIGIYGYMRFSGGNEAVLSPLQMMFLAVAGKIKVNVVGQLDLFRSNIDMGIFIAVAANFLLLMIVNLAVYKRKYINSSRENIAASLKTGLYYALIMSIISVFSKLKVETGSDMMFSSVYISFGYTFISVFANSFIIAVLATMAANWKKEFNGENEYIDIFTGTVKFVLSILGISALIALVIIFLKPAVFAGSSVLGYPKVVSFAQIGAYIIMIASGGNIGISNGSISALNIFTGNINTDMRLFLMLSVSVIWIMLIIKGTKIKDKKSVMANAVIYAFMISIIARFASINMDISDIGIDIGIIETQMIYSISPISMFICSAIISFVMMYIGYMFSNPDEEINENDRAYDKKWKKYDNSEETHIYDVEYEEVK</sequence>
<feature type="transmembrane region" description="Helical" evidence="1">
    <location>
        <begin position="350"/>
        <end position="373"/>
    </location>
</feature>
<feature type="transmembrane region" description="Helical" evidence="1">
    <location>
        <begin position="210"/>
        <end position="232"/>
    </location>
</feature>
<evidence type="ECO:0000256" key="1">
    <source>
        <dbReference type="SAM" id="Phobius"/>
    </source>
</evidence>
<organism evidence="2 3">
    <name type="scientific">Peptacetobacter hominis</name>
    <dbReference type="NCBI Taxonomy" id="2743610"/>
    <lineage>
        <taxon>Bacteria</taxon>
        <taxon>Bacillati</taxon>
        <taxon>Bacillota</taxon>
        <taxon>Clostridia</taxon>
        <taxon>Peptostreptococcales</taxon>
        <taxon>Peptostreptococcaceae</taxon>
        <taxon>Peptacetobacter</taxon>
    </lineage>
</organism>
<accession>A0A544QYM1</accession>
<feature type="transmembrane region" description="Helical" evidence="1">
    <location>
        <begin position="163"/>
        <end position="190"/>
    </location>
</feature>
<dbReference type="EMBL" id="SGJB01000001">
    <property type="protein sequence ID" value="TQQ85813.1"/>
    <property type="molecule type" value="Genomic_DNA"/>
</dbReference>
<dbReference type="RefSeq" id="WP_142535038.1">
    <property type="nucleotide sequence ID" value="NZ_SGJB01000001.1"/>
</dbReference>
<evidence type="ECO:0000313" key="2">
    <source>
        <dbReference type="EMBL" id="TQQ85813.1"/>
    </source>
</evidence>
<name>A0A544QYM1_9FIRM</name>
<feature type="transmembrane region" description="Helical" evidence="1">
    <location>
        <begin position="94"/>
        <end position="114"/>
    </location>
</feature>
<feature type="transmembrane region" description="Helical" evidence="1">
    <location>
        <begin position="313"/>
        <end position="330"/>
    </location>
</feature>
<feature type="transmembrane region" description="Helical" evidence="1">
    <location>
        <begin position="284"/>
        <end position="301"/>
    </location>
</feature>
<keyword evidence="1" id="KW-1133">Transmembrane helix</keyword>
<feature type="transmembrane region" description="Helical" evidence="1">
    <location>
        <begin position="31"/>
        <end position="52"/>
    </location>
</feature>
<gene>
    <name evidence="2" type="ORF">EXD82_00945</name>
</gene>
<dbReference type="Proteomes" id="UP000317863">
    <property type="component" value="Unassembled WGS sequence"/>
</dbReference>
<dbReference type="AlphaFoldDB" id="A0A544QYM1"/>
<keyword evidence="3" id="KW-1185">Reference proteome</keyword>